<organism evidence="2 3">
    <name type="scientific">Parasponia andersonii</name>
    <name type="common">Sponia andersonii</name>
    <dbReference type="NCBI Taxonomy" id="3476"/>
    <lineage>
        <taxon>Eukaryota</taxon>
        <taxon>Viridiplantae</taxon>
        <taxon>Streptophyta</taxon>
        <taxon>Embryophyta</taxon>
        <taxon>Tracheophyta</taxon>
        <taxon>Spermatophyta</taxon>
        <taxon>Magnoliopsida</taxon>
        <taxon>eudicotyledons</taxon>
        <taxon>Gunneridae</taxon>
        <taxon>Pentapetalae</taxon>
        <taxon>rosids</taxon>
        <taxon>fabids</taxon>
        <taxon>Rosales</taxon>
        <taxon>Cannabaceae</taxon>
        <taxon>Parasponia</taxon>
    </lineage>
</organism>
<protein>
    <submittedName>
        <fullName evidence="2">Uncharacterized protein</fullName>
    </submittedName>
</protein>
<keyword evidence="3" id="KW-1185">Reference proteome</keyword>
<reference evidence="3" key="1">
    <citation type="submission" date="2016-06" db="EMBL/GenBank/DDBJ databases">
        <title>Parallel loss of symbiosis genes in relatives of nitrogen-fixing non-legume Parasponia.</title>
        <authorList>
            <person name="Van Velzen R."/>
            <person name="Holmer R."/>
            <person name="Bu F."/>
            <person name="Rutten L."/>
            <person name="Van Zeijl A."/>
            <person name="Liu W."/>
            <person name="Santuari L."/>
            <person name="Cao Q."/>
            <person name="Sharma T."/>
            <person name="Shen D."/>
            <person name="Roswanjaya Y."/>
            <person name="Wardhani T."/>
            <person name="Kalhor M.S."/>
            <person name="Jansen J."/>
            <person name="Van den Hoogen J."/>
            <person name="Gungor B."/>
            <person name="Hartog M."/>
            <person name="Hontelez J."/>
            <person name="Verver J."/>
            <person name="Yang W.-C."/>
            <person name="Schijlen E."/>
            <person name="Repin R."/>
            <person name="Schilthuizen M."/>
            <person name="Schranz E."/>
            <person name="Heidstra R."/>
            <person name="Miyata K."/>
            <person name="Fedorova E."/>
            <person name="Kohlen W."/>
            <person name="Bisseling T."/>
            <person name="Smit S."/>
            <person name="Geurts R."/>
        </authorList>
    </citation>
    <scope>NUCLEOTIDE SEQUENCE [LARGE SCALE GENOMIC DNA]</scope>
    <source>
        <strain evidence="3">cv. WU1-14</strain>
    </source>
</reference>
<sequence length="464" mass="52938">MFSPHKMKFNEVNGLLQGILTTLGMFDLLPLLKADVATPKLRRHSPAAADVCIVGNLQRGRIGFFVAGDDSGYYSTSNRSRWIRLVSRIIKLVFRKRIIEGLKLGPDPPGYRQRYLKDSIAWYCYSSEFYIARVIGSYMSTVLASWVTVWCCVPHRRFGRRHTGVPSGYGLRYQVMSNAISVIKRSKRSSGLQLVAMPPRRVLRYQPGAEPPRPDFTHLIEDSLMVDQKLSRILLDCVRWRGTFEPLAQYANEDQQDEVVNRFETLTQCNRTELSESDIFNRIGTQTFHTLPEIAVAAQRVEAIEESLDYRRNQGRGNDKKATRRNQGQWSAQGTSNSGSSNSSGCSGGSRGSPENRRGASPVLFLIRTLKRGRNSYRVLRRLLLLLGLISISQARILKLHHRDEEDPARGESKRASTVVVTSFDRDVKKNLPKAETSWEHEDALWQFKDHIEWFKIDSTTWML</sequence>
<dbReference type="OrthoDB" id="10646302at2759"/>
<accession>A0A2P5ABL8</accession>
<feature type="compositionally biased region" description="Basic and acidic residues" evidence="1">
    <location>
        <begin position="312"/>
        <end position="321"/>
    </location>
</feature>
<evidence type="ECO:0000256" key="1">
    <source>
        <dbReference type="SAM" id="MobiDB-lite"/>
    </source>
</evidence>
<proteinExistence type="predicted"/>
<name>A0A2P5ABL8_PARAD</name>
<comment type="caution">
    <text evidence="2">The sequence shown here is derived from an EMBL/GenBank/DDBJ whole genome shotgun (WGS) entry which is preliminary data.</text>
</comment>
<dbReference type="Proteomes" id="UP000237105">
    <property type="component" value="Unassembled WGS sequence"/>
</dbReference>
<gene>
    <name evidence="2" type="ORF">PanWU01x14_348860</name>
</gene>
<dbReference type="EMBL" id="JXTB01000694">
    <property type="protein sequence ID" value="PON33904.1"/>
    <property type="molecule type" value="Genomic_DNA"/>
</dbReference>
<evidence type="ECO:0000313" key="2">
    <source>
        <dbReference type="EMBL" id="PON33904.1"/>
    </source>
</evidence>
<feature type="compositionally biased region" description="Low complexity" evidence="1">
    <location>
        <begin position="334"/>
        <end position="345"/>
    </location>
</feature>
<evidence type="ECO:0000313" key="3">
    <source>
        <dbReference type="Proteomes" id="UP000237105"/>
    </source>
</evidence>
<dbReference type="AlphaFoldDB" id="A0A2P5ABL8"/>
<feature type="region of interest" description="Disordered" evidence="1">
    <location>
        <begin position="312"/>
        <end position="358"/>
    </location>
</feature>